<reference evidence="3 4" key="1">
    <citation type="submission" date="2016-10" db="EMBL/GenBank/DDBJ databases">
        <authorList>
            <person name="de Groot N.N."/>
        </authorList>
    </citation>
    <scope>NUCLEOTIDE SEQUENCE [LARGE SCALE GENOMIC DNA]</scope>
    <source>
        <strain evidence="3 4">DSM 9179</strain>
    </source>
</reference>
<feature type="transmembrane region" description="Helical" evidence="1">
    <location>
        <begin position="97"/>
        <end position="127"/>
    </location>
</feature>
<dbReference type="EMBL" id="FOJI01000004">
    <property type="protein sequence ID" value="SEW07604.1"/>
    <property type="molecule type" value="Genomic_DNA"/>
</dbReference>
<evidence type="ECO:0000256" key="1">
    <source>
        <dbReference type="SAM" id="Phobius"/>
    </source>
</evidence>
<feature type="transmembrane region" description="Helical" evidence="1">
    <location>
        <begin position="236"/>
        <end position="262"/>
    </location>
</feature>
<feature type="domain" description="DUF6311" evidence="2">
    <location>
        <begin position="93"/>
        <end position="370"/>
    </location>
</feature>
<dbReference type="AlphaFoldDB" id="A0A1I0P0D7"/>
<feature type="transmembrane region" description="Helical" evidence="1">
    <location>
        <begin position="159"/>
        <end position="178"/>
    </location>
</feature>
<dbReference type="STRING" id="99656.SAMN05421659_10455"/>
<feature type="transmembrane region" description="Helical" evidence="1">
    <location>
        <begin position="13"/>
        <end position="34"/>
    </location>
</feature>
<feature type="transmembrane region" description="Helical" evidence="1">
    <location>
        <begin position="133"/>
        <end position="152"/>
    </location>
</feature>
<keyword evidence="4" id="KW-1185">Reference proteome</keyword>
<keyword evidence="1" id="KW-1133">Transmembrane helix</keyword>
<name>A0A1I0P0D7_9FIRM</name>
<feature type="transmembrane region" description="Helical" evidence="1">
    <location>
        <begin position="417"/>
        <end position="434"/>
    </location>
</feature>
<organism evidence="3 4">
    <name type="scientific">[Clostridium] fimetarium</name>
    <dbReference type="NCBI Taxonomy" id="99656"/>
    <lineage>
        <taxon>Bacteria</taxon>
        <taxon>Bacillati</taxon>
        <taxon>Bacillota</taxon>
        <taxon>Clostridia</taxon>
        <taxon>Lachnospirales</taxon>
        <taxon>Lachnospiraceae</taxon>
    </lineage>
</organism>
<keyword evidence="1" id="KW-0472">Membrane</keyword>
<dbReference type="RefSeq" id="WP_092451791.1">
    <property type="nucleotide sequence ID" value="NZ_FOJI01000004.1"/>
</dbReference>
<gene>
    <name evidence="3" type="ORF">SAMN05421659_10455</name>
</gene>
<dbReference type="Proteomes" id="UP000199701">
    <property type="component" value="Unassembled WGS sequence"/>
</dbReference>
<keyword evidence="1" id="KW-0812">Transmembrane</keyword>
<accession>A0A1I0P0D7</accession>
<dbReference type="Pfam" id="PF19830">
    <property type="entry name" value="DUF6311"/>
    <property type="match status" value="1"/>
</dbReference>
<evidence type="ECO:0000259" key="2">
    <source>
        <dbReference type="Pfam" id="PF19830"/>
    </source>
</evidence>
<feature type="transmembrane region" description="Helical" evidence="1">
    <location>
        <begin position="390"/>
        <end position="410"/>
    </location>
</feature>
<feature type="transmembrane region" description="Helical" evidence="1">
    <location>
        <begin position="322"/>
        <end position="343"/>
    </location>
</feature>
<protein>
    <recommendedName>
        <fullName evidence="2">DUF6311 domain-containing protein</fullName>
    </recommendedName>
</protein>
<dbReference type="OrthoDB" id="9767863at2"/>
<evidence type="ECO:0000313" key="4">
    <source>
        <dbReference type="Proteomes" id="UP000199701"/>
    </source>
</evidence>
<sequence>MIKEHFKKNRMEYISVTILLALTFIVMIVFFKLWNMDITVPTTYSGGDDAGLLVNAKMFTQQGWCLSTNRLGAPFSGDYYDFTANVMHNFDLITLKIFAMITGNAAVAFNLEFFSIFIFAALISYFVMRELKIVNWISICGSLTFAFSPFIIMRGTQHIVLSTCYFIPLSILLCIWIYERDDILCFNKQFFENKRNWLAILFIILIANNGIAYYQYFTCFLLFVTAFSKLIKTKKIIFLFKSMAATAGIVLCMLVSMIPIVIYTSTHGDNAAAVVRGGFIESEVYGLKLIQLFLPVDGHGLGWLSHIIDFYNNSTIYFNENITSYIGIMGICGLVLSFAMIFIKKKTDVFNRLTLMSELNFMMILLAAGSGIGTMFAFIVSDKIRGYNRISIFIAYVSILAFCIGLNAFYEKYKKKWIIVVGIVFTSLCLWEQIPVGYIPDYKIIKTEYESDELFVQDIEDSVSEGAMIYQLPYHKYPESGLVNQMADYQLFAGYLHSDKLRWSYGAIKGREADVWQTNVSNLSVQRLVEFLKENGFEGIYIDRRAYNAADLKFLENKLSDLIKYKPIYSNNEKLSFFKL</sequence>
<feature type="transmembrane region" description="Helical" evidence="1">
    <location>
        <begin position="198"/>
        <end position="224"/>
    </location>
</feature>
<feature type="transmembrane region" description="Helical" evidence="1">
    <location>
        <begin position="355"/>
        <end position="378"/>
    </location>
</feature>
<proteinExistence type="predicted"/>
<evidence type="ECO:0000313" key="3">
    <source>
        <dbReference type="EMBL" id="SEW07604.1"/>
    </source>
</evidence>
<dbReference type="InterPro" id="IPR046278">
    <property type="entry name" value="DUF6311"/>
</dbReference>